<evidence type="ECO:0000259" key="1">
    <source>
        <dbReference type="Pfam" id="PF18896"/>
    </source>
</evidence>
<accession>A0A6J5SGK5</accession>
<dbReference type="EMBL" id="LR796864">
    <property type="protein sequence ID" value="CAB4171235.1"/>
    <property type="molecule type" value="Genomic_DNA"/>
</dbReference>
<feature type="domain" description="Transglycosylase SLT" evidence="1">
    <location>
        <begin position="67"/>
        <end position="167"/>
    </location>
</feature>
<dbReference type="Pfam" id="PF18896">
    <property type="entry name" value="SLT_3"/>
    <property type="match status" value="1"/>
</dbReference>
<name>A0A6J5SGK5_9CAUD</name>
<dbReference type="EMBL" id="LR797033">
    <property type="protein sequence ID" value="CAB4183260.1"/>
    <property type="molecule type" value="Genomic_DNA"/>
</dbReference>
<sequence length="169" mass="19295">MVKYILSLITVGVMGVSGIAFSLPTPKDELPEPVYPSTEGYIEPDPTTTTTQPRPIVIMTPCEKVRELARMLGWPKKELDTLVKIANRESRCMPRAHNKTRNVDGSQDYGLMQINDWSWCKPSKYYAKGYLQQLGIIETCEDLFNPILNLTAAYALFEYSDNTWEQWNP</sequence>
<reference evidence="4" key="1">
    <citation type="submission" date="2020-05" db="EMBL/GenBank/DDBJ databases">
        <authorList>
            <person name="Chiriac C."/>
            <person name="Salcher M."/>
            <person name="Ghai R."/>
            <person name="Kavagutti S V."/>
        </authorList>
    </citation>
    <scope>NUCLEOTIDE SEQUENCE</scope>
</reference>
<dbReference type="InterPro" id="IPR043992">
    <property type="entry name" value="SLT_3"/>
</dbReference>
<gene>
    <name evidence="3" type="ORF">UFOVP1091_45</name>
    <name evidence="4" type="ORF">UFOVP1445_45</name>
    <name evidence="2" type="ORF">UFOVP914_22</name>
</gene>
<dbReference type="SUPFAM" id="SSF53955">
    <property type="entry name" value="Lysozyme-like"/>
    <property type="match status" value="1"/>
</dbReference>
<organism evidence="4">
    <name type="scientific">uncultured Caudovirales phage</name>
    <dbReference type="NCBI Taxonomy" id="2100421"/>
    <lineage>
        <taxon>Viruses</taxon>
        <taxon>Duplodnaviria</taxon>
        <taxon>Heunggongvirae</taxon>
        <taxon>Uroviricota</taxon>
        <taxon>Caudoviricetes</taxon>
        <taxon>Peduoviridae</taxon>
        <taxon>Maltschvirus</taxon>
        <taxon>Maltschvirus maltsch</taxon>
    </lineage>
</organism>
<dbReference type="EMBL" id="LR797381">
    <property type="protein sequence ID" value="CAB4212938.1"/>
    <property type="molecule type" value="Genomic_DNA"/>
</dbReference>
<evidence type="ECO:0000313" key="4">
    <source>
        <dbReference type="EMBL" id="CAB4212938.1"/>
    </source>
</evidence>
<protein>
    <submittedName>
        <fullName evidence="4">Transglycosylase SLT domain 1</fullName>
    </submittedName>
</protein>
<dbReference type="InterPro" id="IPR001916">
    <property type="entry name" value="Glyco_hydro_22"/>
</dbReference>
<dbReference type="PROSITE" id="PS51348">
    <property type="entry name" value="GLYCOSYL_HYDROL_F22_2"/>
    <property type="match status" value="1"/>
</dbReference>
<evidence type="ECO:0000313" key="3">
    <source>
        <dbReference type="EMBL" id="CAB4183260.1"/>
    </source>
</evidence>
<proteinExistence type="predicted"/>
<evidence type="ECO:0000313" key="2">
    <source>
        <dbReference type="EMBL" id="CAB4171235.1"/>
    </source>
</evidence>
<dbReference type="InterPro" id="IPR023346">
    <property type="entry name" value="Lysozyme-like_dom_sf"/>
</dbReference>
<dbReference type="Gene3D" id="1.10.530.10">
    <property type="match status" value="1"/>
</dbReference>